<keyword evidence="3" id="KW-1185">Reference proteome</keyword>
<dbReference type="Proteomes" id="UP001305779">
    <property type="component" value="Unassembled WGS sequence"/>
</dbReference>
<dbReference type="EMBL" id="JAXOVC010000009">
    <property type="protein sequence ID" value="KAK4497207.1"/>
    <property type="molecule type" value="Genomic_DNA"/>
</dbReference>
<keyword evidence="1" id="KW-0732">Signal</keyword>
<name>A0ABR0E6Z1_ZASCE</name>
<feature type="chain" id="PRO_5047481735" evidence="1">
    <location>
        <begin position="22"/>
        <end position="111"/>
    </location>
</feature>
<feature type="signal peptide" evidence="1">
    <location>
        <begin position="1"/>
        <end position="21"/>
    </location>
</feature>
<accession>A0ABR0E6Z1</accession>
<gene>
    <name evidence="2" type="ORF">PRZ48_011657</name>
</gene>
<comment type="caution">
    <text evidence="2">The sequence shown here is derived from an EMBL/GenBank/DDBJ whole genome shotgun (WGS) entry which is preliminary data.</text>
</comment>
<reference evidence="2 3" key="1">
    <citation type="journal article" date="2023" name="G3 (Bethesda)">
        <title>A chromosome-level genome assembly of Zasmidium syzygii isolated from banana leaves.</title>
        <authorList>
            <person name="van Westerhoven A.C."/>
            <person name="Mehrabi R."/>
            <person name="Talebi R."/>
            <person name="Steentjes M.B.F."/>
            <person name="Corcolon B."/>
            <person name="Chong P.A."/>
            <person name="Kema G.H.J."/>
            <person name="Seidl M.F."/>
        </authorList>
    </citation>
    <scope>NUCLEOTIDE SEQUENCE [LARGE SCALE GENOMIC DNA]</scope>
    <source>
        <strain evidence="2 3">P124</strain>
    </source>
</reference>
<organism evidence="2 3">
    <name type="scientific">Zasmidium cellare</name>
    <name type="common">Wine cellar mold</name>
    <name type="synonym">Racodium cellare</name>
    <dbReference type="NCBI Taxonomy" id="395010"/>
    <lineage>
        <taxon>Eukaryota</taxon>
        <taxon>Fungi</taxon>
        <taxon>Dikarya</taxon>
        <taxon>Ascomycota</taxon>
        <taxon>Pezizomycotina</taxon>
        <taxon>Dothideomycetes</taxon>
        <taxon>Dothideomycetidae</taxon>
        <taxon>Mycosphaerellales</taxon>
        <taxon>Mycosphaerellaceae</taxon>
        <taxon>Zasmidium</taxon>
    </lineage>
</organism>
<sequence>MNPITTLASLALSLALASAEGNNVGFYPDTNCGGGATKEFIPYDSTCHKSPITAAAFNSYDLKATCNFYADLECSVPCKVSEDGASTCLNVDCGSGVGFESLACSESGPPL</sequence>
<evidence type="ECO:0000313" key="3">
    <source>
        <dbReference type="Proteomes" id="UP001305779"/>
    </source>
</evidence>
<evidence type="ECO:0000313" key="2">
    <source>
        <dbReference type="EMBL" id="KAK4497207.1"/>
    </source>
</evidence>
<evidence type="ECO:0000256" key="1">
    <source>
        <dbReference type="SAM" id="SignalP"/>
    </source>
</evidence>
<proteinExistence type="predicted"/>
<protein>
    <submittedName>
        <fullName evidence="2">Uncharacterized protein</fullName>
    </submittedName>
</protein>